<sequence>MFYSESLLTREGPLAQVWLAANLERKLSKAQFLQSNISQSTQAIVRATTQTDETEALALRLSGQLLYGVVRIYSRKAKYLLDDVSDALLKIKSAFKSSANSVTLPVNATMVSSINQLVLQDTITQGDLLYQEPLVFDDEPQQSKAGFFATQTIANDSTPGINLGFDNFDQPLETIDDLEESNIELLEPPMDSIKKKERKKRTVNKPLGKKIITDREIELEVSVFSNPSNITIATPSSQQITSASATLENKRAYIDSLLSESYINPKFTDRFFTIAAPPSKKAKIIEPELRSPEPMLPDLQSDKEDNDAPVTDFYDDGPADDFYPFDDQGQASHNADDSMGIIEERQDEDDEDNEEQDFPQRQNGVSENTGIVESHISSLIKEKQGSVTFTDVVTRDTTAEKPLAIKPKSEATRVFFELLVLATGDKVGLKQDELFGEISITSF</sequence>
<dbReference type="GO" id="GO:0005634">
    <property type="term" value="C:nucleus"/>
    <property type="evidence" value="ECO:0007669"/>
    <property type="project" value="UniProtKB-SubCell"/>
</dbReference>
<dbReference type="Pfam" id="PF04825">
    <property type="entry name" value="Rad21_Rec8_N"/>
    <property type="match status" value="1"/>
</dbReference>
<evidence type="ECO:0000313" key="8">
    <source>
        <dbReference type="Proteomes" id="UP000189513"/>
    </source>
</evidence>
<feature type="domain" description="Rad21/Rec8-like protein C-terminal eukaryotic" evidence="5">
    <location>
        <begin position="404"/>
        <end position="441"/>
    </location>
</feature>
<dbReference type="InterPro" id="IPR006909">
    <property type="entry name" value="Rad21/Rec8_C_eu"/>
</dbReference>
<dbReference type="SUPFAM" id="SSF46785">
    <property type="entry name" value="Winged helix' DNA-binding domain"/>
    <property type="match status" value="1"/>
</dbReference>
<dbReference type="InterPro" id="IPR039781">
    <property type="entry name" value="Rad21/Rec8-like"/>
</dbReference>
<dbReference type="PANTHER" id="PTHR12585:SF69">
    <property type="entry name" value="FI11703P"/>
    <property type="match status" value="1"/>
</dbReference>
<evidence type="ECO:0000256" key="1">
    <source>
        <dbReference type="ARBA" id="ARBA00004123"/>
    </source>
</evidence>
<comment type="subcellular location">
    <subcellularLocation>
        <location evidence="1">Nucleus</location>
    </subcellularLocation>
</comment>
<evidence type="ECO:0000259" key="5">
    <source>
        <dbReference type="Pfam" id="PF04824"/>
    </source>
</evidence>
<evidence type="ECO:0000256" key="2">
    <source>
        <dbReference type="ARBA" id="ARBA00009870"/>
    </source>
</evidence>
<dbReference type="InterPro" id="IPR006910">
    <property type="entry name" value="Rad21_Rec8_N"/>
</dbReference>
<feature type="region of interest" description="Disordered" evidence="4">
    <location>
        <begin position="283"/>
        <end position="369"/>
    </location>
</feature>
<comment type="caution">
    <text evidence="7">The sequence shown here is derived from an EMBL/GenBank/DDBJ whole genome shotgun (WGS) entry which is preliminary data.</text>
</comment>
<dbReference type="GO" id="GO:0008278">
    <property type="term" value="C:cohesin complex"/>
    <property type="evidence" value="ECO:0007669"/>
    <property type="project" value="InterPro"/>
</dbReference>
<dbReference type="AlphaFoldDB" id="A0A1V2LE09"/>
<keyword evidence="8" id="KW-1185">Reference proteome</keyword>
<proteinExistence type="inferred from homology"/>
<dbReference type="GO" id="GO:1990414">
    <property type="term" value="P:replication-born double-strand break repair via sister chromatid exchange"/>
    <property type="evidence" value="ECO:0007669"/>
    <property type="project" value="TreeGrafter"/>
</dbReference>
<accession>A0A1V2LE09</accession>
<dbReference type="GO" id="GO:0003682">
    <property type="term" value="F:chromatin binding"/>
    <property type="evidence" value="ECO:0007669"/>
    <property type="project" value="TreeGrafter"/>
</dbReference>
<name>A0A1V2LE09_CYBFA</name>
<dbReference type="STRING" id="36022.A0A1V2LE09"/>
<feature type="compositionally biased region" description="Acidic residues" evidence="4">
    <location>
        <begin position="345"/>
        <end position="357"/>
    </location>
</feature>
<comment type="similarity">
    <text evidence="2">Belongs to the rad21 family.</text>
</comment>
<dbReference type="Pfam" id="PF04824">
    <property type="entry name" value="Rad21_Rec8"/>
    <property type="match status" value="1"/>
</dbReference>
<feature type="compositionally biased region" description="Polar residues" evidence="4">
    <location>
        <begin position="359"/>
        <end position="369"/>
    </location>
</feature>
<dbReference type="Gene3D" id="1.10.10.580">
    <property type="entry name" value="Structural maintenance of chromosome 1. Chain E"/>
    <property type="match status" value="1"/>
</dbReference>
<gene>
    <name evidence="7" type="ORF">BON22_0703</name>
</gene>
<keyword evidence="3" id="KW-0539">Nucleus</keyword>
<dbReference type="VEuPathDB" id="FungiDB:BON22_0703"/>
<organism evidence="7 8">
    <name type="scientific">Cyberlindnera fabianii</name>
    <name type="common">Yeast</name>
    <name type="synonym">Hansenula fabianii</name>
    <dbReference type="NCBI Taxonomy" id="36022"/>
    <lineage>
        <taxon>Eukaryota</taxon>
        <taxon>Fungi</taxon>
        <taxon>Dikarya</taxon>
        <taxon>Ascomycota</taxon>
        <taxon>Saccharomycotina</taxon>
        <taxon>Saccharomycetes</taxon>
        <taxon>Phaffomycetales</taxon>
        <taxon>Phaffomycetaceae</taxon>
        <taxon>Cyberlindnera</taxon>
    </lineage>
</organism>
<evidence type="ECO:0000256" key="4">
    <source>
        <dbReference type="SAM" id="MobiDB-lite"/>
    </source>
</evidence>
<evidence type="ECO:0000313" key="7">
    <source>
        <dbReference type="EMBL" id="ONH70067.1"/>
    </source>
</evidence>
<dbReference type="InterPro" id="IPR023093">
    <property type="entry name" value="ScpA-like_C"/>
</dbReference>
<dbReference type="InterPro" id="IPR036390">
    <property type="entry name" value="WH_DNA-bd_sf"/>
</dbReference>
<protein>
    <submittedName>
        <fullName evidence="7">Cohesin subunit rad21</fullName>
    </submittedName>
</protein>
<dbReference type="EMBL" id="MPUK01000001">
    <property type="protein sequence ID" value="ONH70067.1"/>
    <property type="molecule type" value="Genomic_DNA"/>
</dbReference>
<evidence type="ECO:0000256" key="3">
    <source>
        <dbReference type="ARBA" id="ARBA00023242"/>
    </source>
</evidence>
<dbReference type="PANTHER" id="PTHR12585">
    <property type="entry name" value="SCC1 / RAD21 FAMILY MEMBER"/>
    <property type="match status" value="1"/>
</dbReference>
<dbReference type="OMA" id="IWLASNM"/>
<dbReference type="GO" id="GO:0007062">
    <property type="term" value="P:sister chromatid cohesion"/>
    <property type="evidence" value="ECO:0007669"/>
    <property type="project" value="InterPro"/>
</dbReference>
<evidence type="ECO:0000259" key="6">
    <source>
        <dbReference type="Pfam" id="PF04825"/>
    </source>
</evidence>
<feature type="domain" description="Rad21/Rec8-like protein N-terminal" evidence="6">
    <location>
        <begin position="1"/>
        <end position="108"/>
    </location>
</feature>
<dbReference type="Proteomes" id="UP000189513">
    <property type="component" value="Unassembled WGS sequence"/>
</dbReference>
<reference evidence="8" key="1">
    <citation type="journal article" date="2017" name="Genome Announc.">
        <title>Genome sequences of Cyberlindnera fabianii 65, Pichia kudriavzevii 129, and Saccharomyces cerevisiae 131 isolated from fermented masau fruits in Zimbabwe.</title>
        <authorList>
            <person name="van Rijswijck I.M.H."/>
            <person name="Derks M.F.L."/>
            <person name="Abee T."/>
            <person name="de Ridder D."/>
            <person name="Smid E.J."/>
        </authorList>
    </citation>
    <scope>NUCLEOTIDE SEQUENCE [LARGE SCALE GENOMIC DNA]</scope>
    <source>
        <strain evidence="8">65</strain>
    </source>
</reference>